<evidence type="ECO:0000256" key="1">
    <source>
        <dbReference type="ARBA" id="ARBA00004141"/>
    </source>
</evidence>
<feature type="transmembrane region" description="Helical" evidence="7">
    <location>
        <begin position="409"/>
        <end position="433"/>
    </location>
</feature>
<protein>
    <submittedName>
        <fullName evidence="9">CIC11C00000004651</fullName>
    </submittedName>
</protein>
<evidence type="ECO:0000259" key="8">
    <source>
        <dbReference type="PROSITE" id="PS50850"/>
    </source>
</evidence>
<feature type="transmembrane region" description="Helical" evidence="7">
    <location>
        <begin position="195"/>
        <end position="217"/>
    </location>
</feature>
<feature type="domain" description="Major facilitator superfamily (MFS) profile" evidence="8">
    <location>
        <begin position="18"/>
        <end position="499"/>
    </location>
</feature>
<dbReference type="Pfam" id="PF00083">
    <property type="entry name" value="Sugar_tr"/>
    <property type="match status" value="1"/>
</dbReference>
<feature type="transmembrane region" description="Helical" evidence="7">
    <location>
        <begin position="353"/>
        <end position="372"/>
    </location>
</feature>
<evidence type="ECO:0000256" key="5">
    <source>
        <dbReference type="ARBA" id="ARBA00022989"/>
    </source>
</evidence>
<feature type="transmembrane region" description="Helical" evidence="7">
    <location>
        <begin position="318"/>
        <end position="341"/>
    </location>
</feature>
<reference evidence="10" key="1">
    <citation type="submission" date="2016-10" db="EMBL/GenBank/DDBJ databases">
        <authorList>
            <person name="Geijer C."/>
            <person name="Jareborg N."/>
            <person name="Dainat J."/>
        </authorList>
    </citation>
    <scope>NUCLEOTIDE SEQUENCE [LARGE SCALE GENOMIC DNA]</scope>
    <source>
        <strain evidence="10">PYCC 4715</strain>
    </source>
</reference>
<keyword evidence="6 7" id="KW-0472">Membrane</keyword>
<evidence type="ECO:0000256" key="2">
    <source>
        <dbReference type="ARBA" id="ARBA00010992"/>
    </source>
</evidence>
<organism evidence="9 10">
    <name type="scientific">Sungouiella intermedia</name>
    <dbReference type="NCBI Taxonomy" id="45354"/>
    <lineage>
        <taxon>Eukaryota</taxon>
        <taxon>Fungi</taxon>
        <taxon>Dikarya</taxon>
        <taxon>Ascomycota</taxon>
        <taxon>Saccharomycotina</taxon>
        <taxon>Pichiomycetes</taxon>
        <taxon>Metschnikowiaceae</taxon>
        <taxon>Sungouiella</taxon>
    </lineage>
</organism>
<dbReference type="GO" id="GO:0016020">
    <property type="term" value="C:membrane"/>
    <property type="evidence" value="ECO:0007669"/>
    <property type="project" value="UniProtKB-SubCell"/>
</dbReference>
<dbReference type="EMBL" id="LT635764">
    <property type="protein sequence ID" value="SGZ49352.1"/>
    <property type="molecule type" value="Genomic_DNA"/>
</dbReference>
<gene>
    <name evidence="9" type="ORF">SAMEA4029009_CIC11G00000004651</name>
</gene>
<evidence type="ECO:0000256" key="7">
    <source>
        <dbReference type="SAM" id="Phobius"/>
    </source>
</evidence>
<name>A0A1L0BE42_9ASCO</name>
<comment type="similarity">
    <text evidence="2">Belongs to the major facilitator superfamily. Sugar transporter (TC 2.A.1.1) family.</text>
</comment>
<evidence type="ECO:0000313" key="9">
    <source>
        <dbReference type="EMBL" id="SGZ49352.1"/>
    </source>
</evidence>
<evidence type="ECO:0000256" key="4">
    <source>
        <dbReference type="ARBA" id="ARBA00022692"/>
    </source>
</evidence>
<feature type="transmembrane region" description="Helical" evidence="7">
    <location>
        <begin position="170"/>
        <end position="189"/>
    </location>
</feature>
<dbReference type="InterPro" id="IPR045263">
    <property type="entry name" value="GLUT"/>
</dbReference>
<dbReference type="PANTHER" id="PTHR23503">
    <property type="entry name" value="SOLUTE CARRIER FAMILY 2"/>
    <property type="match status" value="1"/>
</dbReference>
<accession>A0A1L0BE42</accession>
<keyword evidence="5 7" id="KW-1133">Transmembrane helix</keyword>
<feature type="transmembrane region" description="Helical" evidence="7">
    <location>
        <begin position="445"/>
        <end position="465"/>
    </location>
</feature>
<dbReference type="PANTHER" id="PTHR23503:SF8">
    <property type="entry name" value="FACILITATED GLUCOSE TRANSPORTER PROTEIN 1"/>
    <property type="match status" value="1"/>
</dbReference>
<dbReference type="PROSITE" id="PS00216">
    <property type="entry name" value="SUGAR_TRANSPORT_1"/>
    <property type="match status" value="1"/>
</dbReference>
<evidence type="ECO:0000256" key="6">
    <source>
        <dbReference type="ARBA" id="ARBA00023136"/>
    </source>
</evidence>
<keyword evidence="4 7" id="KW-0812">Transmembrane</keyword>
<dbReference type="InterPro" id="IPR020846">
    <property type="entry name" value="MFS_dom"/>
</dbReference>
<dbReference type="PROSITE" id="PS50850">
    <property type="entry name" value="MFS"/>
    <property type="match status" value="1"/>
</dbReference>
<comment type="subcellular location">
    <subcellularLocation>
        <location evidence="1">Membrane</location>
        <topology evidence="1">Multi-pass membrane protein</topology>
    </subcellularLocation>
</comment>
<dbReference type="InterPro" id="IPR005829">
    <property type="entry name" value="Sugar_transporter_CS"/>
</dbReference>
<feature type="transmembrane region" description="Helical" evidence="7">
    <location>
        <begin position="384"/>
        <end position="403"/>
    </location>
</feature>
<dbReference type="InterPro" id="IPR005828">
    <property type="entry name" value="MFS_sugar_transport-like"/>
</dbReference>
<feature type="transmembrane region" description="Helical" evidence="7">
    <location>
        <begin position="138"/>
        <end position="158"/>
    </location>
</feature>
<dbReference type="PROSITE" id="PS00217">
    <property type="entry name" value="SUGAR_TRANSPORT_2"/>
    <property type="match status" value="1"/>
</dbReference>
<dbReference type="Gene3D" id="1.20.1250.20">
    <property type="entry name" value="MFS general substrate transporter like domains"/>
    <property type="match status" value="1"/>
</dbReference>
<feature type="transmembrane region" description="Helical" evidence="7">
    <location>
        <begin position="77"/>
        <end position="100"/>
    </location>
</feature>
<dbReference type="GO" id="GO:0015149">
    <property type="term" value="F:hexose transmembrane transporter activity"/>
    <property type="evidence" value="ECO:0007669"/>
    <property type="project" value="TreeGrafter"/>
</dbReference>
<dbReference type="AlphaFoldDB" id="A0A1L0BE42"/>
<dbReference type="InterPro" id="IPR036259">
    <property type="entry name" value="MFS_trans_sf"/>
</dbReference>
<evidence type="ECO:0000313" key="10">
    <source>
        <dbReference type="Proteomes" id="UP000182259"/>
    </source>
</evidence>
<dbReference type="PRINTS" id="PR00171">
    <property type="entry name" value="SUGRTRNSPORT"/>
</dbReference>
<feature type="transmembrane region" description="Helical" evidence="7">
    <location>
        <begin position="471"/>
        <end position="495"/>
    </location>
</feature>
<evidence type="ECO:0000256" key="3">
    <source>
        <dbReference type="ARBA" id="ARBA00022448"/>
    </source>
</evidence>
<dbReference type="InterPro" id="IPR003663">
    <property type="entry name" value="Sugar/inositol_transpt"/>
</dbReference>
<proteinExistence type="inferred from homology"/>
<dbReference type="Proteomes" id="UP000182259">
    <property type="component" value="Chromosome I"/>
</dbReference>
<sequence>MDDQLYTSHRVTPRLAWATAITCLSTLQFGFHLAVLNAPQDIFSCKKHIPGPHPSYEDTLWNTYGRAQCIPMKLSNIALLNTLFTVGGLLSSLFAGSHTVSAMFGRKKLQKICALCYLLGSLLLTGANSLPAMYMGRLFGGIGAGASMVVAPILVSEITPFNHRGLMGSLLQFGVAVGILAAQLIAFPWSNDQQWRYLFLFGAFVALFQFLLLFTTVESPKWLILHRGDVSSATEILHTLRSDILAMRYEINHWRRLSNNTSTIPADKLLSERSSLLESGPQDDFHPLSTSMSRRGSIDPSTLSIVEYLVSPRYRKEWIAIIVIMTAQQLCGMNAITFYGVSVLSNIVPLETNVLYLTCLLALCNVILALSISPFIDRWGRKPLLLASVTMMGTCSVFISLGLLHNRDYMAAIACFGFIVGFSIGLALIPFLMVSEFASHETIGIAQSFGTMWNWTANIIIAYLFPLLKDIVGNSVFFVFFAISVFYFVAIWARVPETKGKLDYRDIWDAFYY</sequence>
<dbReference type="SUPFAM" id="SSF103473">
    <property type="entry name" value="MFS general substrate transporter"/>
    <property type="match status" value="1"/>
</dbReference>
<keyword evidence="3" id="KW-0813">Transport</keyword>